<keyword evidence="4" id="KW-1133">Transmembrane helix</keyword>
<accession>A0A8J6JX78</accession>
<feature type="signal peptide" evidence="5">
    <location>
        <begin position="1"/>
        <end position="17"/>
    </location>
</feature>
<organism evidence="6 7">
    <name type="scientific">Eleutherodactylus coqui</name>
    <name type="common">Puerto Rican coqui</name>
    <dbReference type="NCBI Taxonomy" id="57060"/>
    <lineage>
        <taxon>Eukaryota</taxon>
        <taxon>Metazoa</taxon>
        <taxon>Chordata</taxon>
        <taxon>Craniata</taxon>
        <taxon>Vertebrata</taxon>
        <taxon>Euteleostomi</taxon>
        <taxon>Amphibia</taxon>
        <taxon>Batrachia</taxon>
        <taxon>Anura</taxon>
        <taxon>Neobatrachia</taxon>
        <taxon>Hyloidea</taxon>
        <taxon>Eleutherodactylidae</taxon>
        <taxon>Eleutherodactylinae</taxon>
        <taxon>Eleutherodactylus</taxon>
        <taxon>Eleutherodactylus</taxon>
    </lineage>
</organism>
<evidence type="ECO:0000256" key="4">
    <source>
        <dbReference type="SAM" id="Phobius"/>
    </source>
</evidence>
<evidence type="ECO:0000256" key="3">
    <source>
        <dbReference type="SAM" id="MobiDB-lite"/>
    </source>
</evidence>
<keyword evidence="5" id="KW-0732">Signal</keyword>
<dbReference type="PANTHER" id="PTHR31450:SF3">
    <property type="entry name" value="TYPE III ENDOSOME MEMBRANE PROTEIN TEMP"/>
    <property type="match status" value="1"/>
</dbReference>
<dbReference type="Gene3D" id="3.80.10.10">
    <property type="entry name" value="Ribonuclease Inhibitor"/>
    <property type="match status" value="1"/>
</dbReference>
<reference evidence="6" key="1">
    <citation type="thesis" date="2020" institute="ProQuest LLC" country="789 East Eisenhower Parkway, Ann Arbor, MI, USA">
        <title>Comparative Genomics and Chromosome Evolution.</title>
        <authorList>
            <person name="Mudd A.B."/>
        </authorList>
    </citation>
    <scope>NUCLEOTIDE SEQUENCE</scope>
    <source>
        <strain evidence="6">HN-11 Male</strain>
        <tissue evidence="6">Kidney and liver</tissue>
    </source>
</reference>
<evidence type="ECO:0000313" key="7">
    <source>
        <dbReference type="Proteomes" id="UP000770717"/>
    </source>
</evidence>
<evidence type="ECO:0000313" key="6">
    <source>
        <dbReference type="EMBL" id="KAG9471591.1"/>
    </source>
</evidence>
<dbReference type="PROSITE" id="PS51450">
    <property type="entry name" value="LRR"/>
    <property type="match status" value="2"/>
</dbReference>
<dbReference type="SMART" id="SM00369">
    <property type="entry name" value="LRR_TYP"/>
    <property type="match status" value="3"/>
</dbReference>
<evidence type="ECO:0000256" key="2">
    <source>
        <dbReference type="ARBA" id="ARBA00022737"/>
    </source>
</evidence>
<keyword evidence="1" id="KW-0433">Leucine-rich repeat</keyword>
<dbReference type="InterPro" id="IPR032675">
    <property type="entry name" value="LRR_dom_sf"/>
</dbReference>
<dbReference type="Proteomes" id="UP000770717">
    <property type="component" value="Unassembled WGS sequence"/>
</dbReference>
<dbReference type="Pfam" id="PF15176">
    <property type="entry name" value="LRR19-TM"/>
    <property type="match status" value="1"/>
</dbReference>
<dbReference type="SUPFAM" id="SSF52058">
    <property type="entry name" value="L domain-like"/>
    <property type="match status" value="1"/>
</dbReference>
<name>A0A8J6JX78_ELECQ</name>
<feature type="compositionally biased region" description="Acidic residues" evidence="3">
    <location>
        <begin position="324"/>
        <end position="339"/>
    </location>
</feature>
<dbReference type="PANTHER" id="PTHR31450">
    <property type="entry name" value="LEUCINE-RICH REPEAT-CONTAINING PROTEIN 19 LRRC19 FAMILY MEMBER"/>
    <property type="match status" value="1"/>
</dbReference>
<evidence type="ECO:0000256" key="5">
    <source>
        <dbReference type="SAM" id="SignalP"/>
    </source>
</evidence>
<feature type="chain" id="PRO_5035148251" evidence="5">
    <location>
        <begin position="18"/>
        <end position="348"/>
    </location>
</feature>
<dbReference type="InterPro" id="IPR003591">
    <property type="entry name" value="Leu-rich_rpt_typical-subtyp"/>
</dbReference>
<comment type="caution">
    <text evidence="6">The sequence shown here is derived from an EMBL/GenBank/DDBJ whole genome shotgun (WGS) entry which is preliminary data.</text>
</comment>
<dbReference type="EMBL" id="WNTK01000126">
    <property type="protein sequence ID" value="KAG9471591.1"/>
    <property type="molecule type" value="Genomic_DNA"/>
</dbReference>
<proteinExistence type="predicted"/>
<keyword evidence="4" id="KW-0472">Membrane</keyword>
<keyword evidence="7" id="KW-1185">Reference proteome</keyword>
<gene>
    <name evidence="6" type="ORF">GDO78_014124</name>
</gene>
<keyword evidence="2" id="KW-0677">Repeat</keyword>
<dbReference type="AlphaFoldDB" id="A0A8J6JX78"/>
<dbReference type="OrthoDB" id="676979at2759"/>
<evidence type="ECO:0000256" key="1">
    <source>
        <dbReference type="ARBA" id="ARBA00022614"/>
    </source>
</evidence>
<feature type="transmembrane region" description="Helical" evidence="4">
    <location>
        <begin position="244"/>
        <end position="265"/>
    </location>
</feature>
<feature type="region of interest" description="Disordered" evidence="3">
    <location>
        <begin position="293"/>
        <end position="348"/>
    </location>
</feature>
<dbReference type="InterPro" id="IPR001611">
    <property type="entry name" value="Leu-rich_rpt"/>
</dbReference>
<sequence>MMRLILFLAVLLAAASAHPCTLSAQGGADCRGRGLTKFPFTLPHDIKDLDLSANSIHRLSRFPVTFSELRYLNLSGNRLKVISGGGAFRKLTSLQTLDLSSCGISRVYPEAFLRLRHLRTLILRNNTFRDLDLWPRPLIALTRLDVRGTTLMSSDRMGDLMDQLARRRFRDCSSGRAIHASQDQASGDFCSRAMLKEKRERDVQSADKAKSEDIKRYVRDVNDSLSSNSSSRSETPAVSQGRSWPYLVGFVLIAGTVSLLIAVVAKCNLCHQHLRSYRHRPLPENEWITESQNELPGIPLPGQDDEDGFIEDNYIQPSDHREELDEDEEMEEEEDEEGEETRAPHEQL</sequence>
<keyword evidence="4" id="KW-0812">Transmembrane</keyword>
<dbReference type="Pfam" id="PF13855">
    <property type="entry name" value="LRR_8"/>
    <property type="match status" value="1"/>
</dbReference>
<protein>
    <submittedName>
        <fullName evidence="6">Uncharacterized protein</fullName>
    </submittedName>
</protein>